<protein>
    <submittedName>
        <fullName evidence="1">Uncharacterized protein</fullName>
    </submittedName>
</protein>
<organism evidence="1">
    <name type="scientific">viral metagenome</name>
    <dbReference type="NCBI Taxonomy" id="1070528"/>
    <lineage>
        <taxon>unclassified sequences</taxon>
        <taxon>metagenomes</taxon>
        <taxon>organismal metagenomes</taxon>
    </lineage>
</organism>
<proteinExistence type="predicted"/>
<name>A0A6C0I6X3_9ZZZZ</name>
<reference evidence="1" key="1">
    <citation type="journal article" date="2020" name="Nature">
        <title>Giant virus diversity and host interactions through global metagenomics.</title>
        <authorList>
            <person name="Schulz F."/>
            <person name="Roux S."/>
            <person name="Paez-Espino D."/>
            <person name="Jungbluth S."/>
            <person name="Walsh D.A."/>
            <person name="Denef V.J."/>
            <person name="McMahon K.D."/>
            <person name="Konstantinidis K.T."/>
            <person name="Eloe-Fadrosh E.A."/>
            <person name="Kyrpides N.C."/>
            <person name="Woyke T."/>
        </authorList>
    </citation>
    <scope>NUCLEOTIDE SEQUENCE</scope>
    <source>
        <strain evidence="1">GVMAG-M-3300023184-24</strain>
    </source>
</reference>
<sequence>MDTSLLVLTNETLQYTKFDDVPISTQTIISVSNLKFNLNLLYQYLPITDYVIIKKKRGRKKKVEVVNPNQNIAPGSIISIQNKTNIRGSILKESKKENKTYFLNSITIVMVLENGKLINSKLSQNGKLQITGCKHINQCVEMIRYLFKHIKEIEVQIGQQMFALKYGSKSTNRNPTFIFNVVMKNIDFKVNFNINREKLNIFMNENTEFCSLFESSVNTGVNIKIKSNVSYESNLDSVEIMPDLTVQKHVVPFSSYISYLDEKEKKKENKKEKYHTFLVFHSGSIIQSGSGPEMDEVYTKFVTILNKHKSEFEEILNTNNKQDIQTIHTIYNLKPGRKKITRHKNELDLSNVK</sequence>
<dbReference type="EMBL" id="MN740110">
    <property type="protein sequence ID" value="QHT88145.1"/>
    <property type="molecule type" value="Genomic_DNA"/>
</dbReference>
<evidence type="ECO:0000313" key="1">
    <source>
        <dbReference type="EMBL" id="QHT88145.1"/>
    </source>
</evidence>
<dbReference type="AlphaFoldDB" id="A0A6C0I6X3"/>
<accession>A0A6C0I6X3</accession>